<gene>
    <name evidence="2" type="ORF">RQP53_11040</name>
</gene>
<keyword evidence="3" id="KW-1185">Reference proteome</keyword>
<dbReference type="Gene3D" id="1.25.40.10">
    <property type="entry name" value="Tetratricopeptide repeat domain"/>
    <property type="match status" value="1"/>
</dbReference>
<dbReference type="PANTHER" id="PTHR43628">
    <property type="entry name" value="ACTIVATOR OF C KINASE PROTEIN 1-RELATED"/>
    <property type="match status" value="1"/>
</dbReference>
<evidence type="ECO:0000313" key="3">
    <source>
        <dbReference type="Proteomes" id="UP001246372"/>
    </source>
</evidence>
<dbReference type="InterPro" id="IPR011990">
    <property type="entry name" value="TPR-like_helical_dom_sf"/>
</dbReference>
<dbReference type="PANTHER" id="PTHR43628:SF1">
    <property type="entry name" value="CHITIN SYNTHASE REGULATORY FACTOR 2-RELATED"/>
    <property type="match status" value="1"/>
</dbReference>
<keyword evidence="1" id="KW-0732">Signal</keyword>
<dbReference type="SMART" id="SM00671">
    <property type="entry name" value="SEL1"/>
    <property type="match status" value="4"/>
</dbReference>
<sequence length="230" mass="24468">MRQTTALRPAALAVHAALAALLCSALAQAAPASTAKPLDIDAAITAYAEGQPALAAQAFARLARQGDALAQYNLAMMHLRGELPRASVREAKRLLERAAAGKLIRAELALAQFHEQGLSGRVDSAAAMRWYRLAAEHGSADAQLALGTAHYLGRGAALDMSEAAHWYREAAKAGDVGAQYLIASMYESGLGVSQDLRLARYWYDIAARNGDEAAPFKRQELDAKLTPADT</sequence>
<comment type="caution">
    <text evidence="2">The sequence shown here is derived from an EMBL/GenBank/DDBJ whole genome shotgun (WGS) entry which is preliminary data.</text>
</comment>
<feature type="chain" id="PRO_5045764320" evidence="1">
    <location>
        <begin position="30"/>
        <end position="230"/>
    </location>
</feature>
<proteinExistence type="predicted"/>
<dbReference type="RefSeq" id="WP_315650370.1">
    <property type="nucleotide sequence ID" value="NZ_JAVXZY010000004.1"/>
</dbReference>
<name>A0ABU3PB61_9BURK</name>
<evidence type="ECO:0000256" key="1">
    <source>
        <dbReference type="SAM" id="SignalP"/>
    </source>
</evidence>
<accession>A0ABU3PB61</accession>
<protein>
    <submittedName>
        <fullName evidence="2">Tetratricopeptide repeat protein</fullName>
    </submittedName>
</protein>
<dbReference type="EMBL" id="JAVXZY010000004">
    <property type="protein sequence ID" value="MDT8999804.1"/>
    <property type="molecule type" value="Genomic_DNA"/>
</dbReference>
<organism evidence="2 3">
    <name type="scientific">Roseateles aquae</name>
    <dbReference type="NCBI Taxonomy" id="3077235"/>
    <lineage>
        <taxon>Bacteria</taxon>
        <taxon>Pseudomonadati</taxon>
        <taxon>Pseudomonadota</taxon>
        <taxon>Betaproteobacteria</taxon>
        <taxon>Burkholderiales</taxon>
        <taxon>Sphaerotilaceae</taxon>
        <taxon>Roseateles</taxon>
    </lineage>
</organism>
<dbReference type="InterPro" id="IPR006597">
    <property type="entry name" value="Sel1-like"/>
</dbReference>
<dbReference type="Proteomes" id="UP001246372">
    <property type="component" value="Unassembled WGS sequence"/>
</dbReference>
<reference evidence="2" key="1">
    <citation type="submission" date="2023-09" db="EMBL/GenBank/DDBJ databases">
        <title>Paucibacter sp. APW11 Genome sequencing and assembly.</title>
        <authorList>
            <person name="Kim I."/>
        </authorList>
    </citation>
    <scope>NUCLEOTIDE SEQUENCE</scope>
    <source>
        <strain evidence="2">APW11</strain>
    </source>
</reference>
<dbReference type="SUPFAM" id="SSF81901">
    <property type="entry name" value="HCP-like"/>
    <property type="match status" value="1"/>
</dbReference>
<dbReference type="InterPro" id="IPR052945">
    <property type="entry name" value="Mitotic_Regulator"/>
</dbReference>
<feature type="signal peptide" evidence="1">
    <location>
        <begin position="1"/>
        <end position="29"/>
    </location>
</feature>
<dbReference type="Pfam" id="PF08238">
    <property type="entry name" value="Sel1"/>
    <property type="match status" value="4"/>
</dbReference>
<evidence type="ECO:0000313" key="2">
    <source>
        <dbReference type="EMBL" id="MDT8999804.1"/>
    </source>
</evidence>